<evidence type="ECO:0000313" key="1">
    <source>
        <dbReference type="EMBL" id="KAF0707182.1"/>
    </source>
</evidence>
<comment type="caution">
    <text evidence="1">The sequence shown here is derived from an EMBL/GenBank/DDBJ whole genome shotgun (WGS) entry which is preliminary data.</text>
</comment>
<dbReference type="AlphaFoldDB" id="A0A6G0VRP2"/>
<evidence type="ECO:0000313" key="2">
    <source>
        <dbReference type="Proteomes" id="UP000478052"/>
    </source>
</evidence>
<accession>A0A6G0VRP2</accession>
<name>A0A6G0VRP2_APHCR</name>
<dbReference type="Proteomes" id="UP000478052">
    <property type="component" value="Unassembled WGS sequence"/>
</dbReference>
<reference evidence="1 2" key="1">
    <citation type="submission" date="2019-08" db="EMBL/GenBank/DDBJ databases">
        <title>Whole genome of Aphis craccivora.</title>
        <authorList>
            <person name="Voronova N.V."/>
            <person name="Shulinski R.S."/>
            <person name="Bandarenka Y.V."/>
            <person name="Zhorov D.G."/>
            <person name="Warner D."/>
        </authorList>
    </citation>
    <scope>NUCLEOTIDE SEQUENCE [LARGE SCALE GENOMIC DNA]</scope>
    <source>
        <strain evidence="1">180601</strain>
        <tissue evidence="1">Whole Body</tissue>
    </source>
</reference>
<gene>
    <name evidence="1" type="ORF">FWK35_00036833</name>
</gene>
<protein>
    <submittedName>
        <fullName evidence="1">Uncharacterized protein</fullName>
    </submittedName>
</protein>
<proteinExistence type="predicted"/>
<organism evidence="1 2">
    <name type="scientific">Aphis craccivora</name>
    <name type="common">Cowpea aphid</name>
    <dbReference type="NCBI Taxonomy" id="307492"/>
    <lineage>
        <taxon>Eukaryota</taxon>
        <taxon>Metazoa</taxon>
        <taxon>Ecdysozoa</taxon>
        <taxon>Arthropoda</taxon>
        <taxon>Hexapoda</taxon>
        <taxon>Insecta</taxon>
        <taxon>Pterygota</taxon>
        <taxon>Neoptera</taxon>
        <taxon>Paraneoptera</taxon>
        <taxon>Hemiptera</taxon>
        <taxon>Sternorrhyncha</taxon>
        <taxon>Aphidomorpha</taxon>
        <taxon>Aphidoidea</taxon>
        <taxon>Aphididae</taxon>
        <taxon>Aphidini</taxon>
        <taxon>Aphis</taxon>
        <taxon>Aphis</taxon>
    </lineage>
</organism>
<keyword evidence="2" id="KW-1185">Reference proteome</keyword>
<dbReference type="EMBL" id="VUJU01012639">
    <property type="protein sequence ID" value="KAF0707182.1"/>
    <property type="molecule type" value="Genomic_DNA"/>
</dbReference>
<sequence length="121" mass="12613">MVSRDSKLCLCGVFSTVCRASFIIPRAACTRSAACCAVCVGVGCVASDGLRTGVRSPVLDSMCPALCAGFLSVSSFGCLEVSTGWNRAEFAGIPRLVKCCSNRISNASFVPPSGSPRWLHS</sequence>